<evidence type="ECO:0000256" key="10">
    <source>
        <dbReference type="SAM" id="SignalP"/>
    </source>
</evidence>
<keyword evidence="4" id="KW-0479">Metal-binding</keyword>
<evidence type="ECO:0000256" key="9">
    <source>
        <dbReference type="SAM" id="MobiDB-lite"/>
    </source>
</evidence>
<dbReference type="SUPFAM" id="SSF51126">
    <property type="entry name" value="Pectin lyase-like"/>
    <property type="match status" value="1"/>
</dbReference>
<evidence type="ECO:0000256" key="7">
    <source>
        <dbReference type="ARBA" id="ARBA00023239"/>
    </source>
</evidence>
<keyword evidence="3" id="KW-0964">Secreted</keyword>
<name>A0A8J3JR65_9ACTN</name>
<evidence type="ECO:0000256" key="5">
    <source>
        <dbReference type="ARBA" id="ARBA00022729"/>
    </source>
</evidence>
<keyword evidence="6" id="KW-0106">Calcium</keyword>
<evidence type="ECO:0008006" key="13">
    <source>
        <dbReference type="Google" id="ProtNLM"/>
    </source>
</evidence>
<gene>
    <name evidence="11" type="ORF">Cch02nite_30260</name>
</gene>
<dbReference type="InterPro" id="IPR013320">
    <property type="entry name" value="ConA-like_dom_sf"/>
</dbReference>
<dbReference type="GO" id="GO:0005576">
    <property type="term" value="C:extracellular region"/>
    <property type="evidence" value="ECO:0007669"/>
    <property type="project" value="UniProtKB-SubCell"/>
</dbReference>
<keyword evidence="5 10" id="KW-0732">Signal</keyword>
<dbReference type="RefSeq" id="WP_191839687.1">
    <property type="nucleotide sequence ID" value="NZ_BAAALB010000009.1"/>
</dbReference>
<keyword evidence="7" id="KW-0456">Lyase</keyword>
<dbReference type="Proteomes" id="UP000619293">
    <property type="component" value="Unassembled WGS sequence"/>
</dbReference>
<keyword evidence="12" id="KW-1185">Reference proteome</keyword>
<organism evidence="11 12">
    <name type="scientific">Catellatospora chokoriensis</name>
    <dbReference type="NCBI Taxonomy" id="310353"/>
    <lineage>
        <taxon>Bacteria</taxon>
        <taxon>Bacillati</taxon>
        <taxon>Actinomycetota</taxon>
        <taxon>Actinomycetes</taxon>
        <taxon>Micromonosporales</taxon>
        <taxon>Micromonosporaceae</taxon>
        <taxon>Catellatospora</taxon>
    </lineage>
</organism>
<dbReference type="Gene3D" id="2.60.120.560">
    <property type="entry name" value="Exo-inulinase, domain 1"/>
    <property type="match status" value="1"/>
</dbReference>
<feature type="chain" id="PRO_5038577812" description="Concanavalin A-like lectin/glucanase superfamily protein" evidence="10">
    <location>
        <begin position="30"/>
        <end position="618"/>
    </location>
</feature>
<feature type="compositionally biased region" description="Low complexity" evidence="9">
    <location>
        <begin position="220"/>
        <end position="260"/>
    </location>
</feature>
<evidence type="ECO:0000313" key="12">
    <source>
        <dbReference type="Proteomes" id="UP000619293"/>
    </source>
</evidence>
<comment type="subcellular location">
    <subcellularLocation>
        <location evidence="2">Secreted</location>
    </subcellularLocation>
</comment>
<evidence type="ECO:0000256" key="2">
    <source>
        <dbReference type="ARBA" id="ARBA00004613"/>
    </source>
</evidence>
<dbReference type="EMBL" id="BONG01000016">
    <property type="protein sequence ID" value="GIF89582.1"/>
    <property type="molecule type" value="Genomic_DNA"/>
</dbReference>
<sequence length="618" mass="63277">MKLHPPPRRRARLAALITAAATAALTVFAGTVLTTPASAATLFSADFEAGASGWSKSGGDWTVVADGSQVFQQASTTTDRARQFAGSSSWTNYTVQARVKPLAFGSGGVAALAARSSGATVMYRLALTGGNRVELQYMNGSTITVLAGLSRTVSTGTWYTLRITASGSTISGYVDGTLVGTATSTAIAAGRIGLFTGYAGARFDDVSVTDSVTTPPSTPAPSAGTASPSPSSASPSPSSASPSPSSASPSPSAGQPPSGTLYVAPNGSASAAGTLANPTTLASAITRVTAGGTVFMRGGTYNFSSTVTVETGNNGASGALKKIAAYQGETPVLNFSAQAEDPANRGLAVNGNYWHVYGIVVERAGDNGIFVGGSNNIFERTITRFNRDTGLQLSRTLSSTPQSQWPANNLILSAESHDNADSDGEDADGFAAKLTVGSGNVFRYAVSHNNIDDGWDLYTKTDTGPIGVVTIEDSIAYNNGTLSNGGQAGAGDRNGYKLGGEDIGVNHIVRRNIAFNNGKHGFTYNSNPGSMTVSNNISIDNDERNFSFDAGTSVFRNNTSCRSSSGTNDRIIGNSDSSNQFWSGTNGSRCSGLSGSLGWSFASDGRLVVTLGGAVVTP</sequence>
<comment type="caution">
    <text evidence="11">The sequence shown here is derived from an EMBL/GenBank/DDBJ whole genome shotgun (WGS) entry which is preliminary data.</text>
</comment>
<dbReference type="PANTHER" id="PTHR40088:SF1">
    <property type="entry name" value="PECTATE LYASE PEL9"/>
    <property type="match status" value="1"/>
</dbReference>
<dbReference type="AlphaFoldDB" id="A0A8J3JR65"/>
<dbReference type="InterPro" id="IPR012334">
    <property type="entry name" value="Pectin_lyas_fold"/>
</dbReference>
<protein>
    <recommendedName>
        <fullName evidence="13">Concanavalin A-like lectin/glucanase superfamily protein</fullName>
    </recommendedName>
</protein>
<dbReference type="Gene3D" id="2.160.20.10">
    <property type="entry name" value="Single-stranded right-handed beta-helix, Pectin lyase-like"/>
    <property type="match status" value="1"/>
</dbReference>
<evidence type="ECO:0000313" key="11">
    <source>
        <dbReference type="EMBL" id="GIF89582.1"/>
    </source>
</evidence>
<dbReference type="PANTHER" id="PTHR40088">
    <property type="entry name" value="PECTATE LYASE (EUROFUNG)"/>
    <property type="match status" value="1"/>
</dbReference>
<dbReference type="InterPro" id="IPR052052">
    <property type="entry name" value="Polysaccharide_Lyase_9"/>
</dbReference>
<evidence type="ECO:0000256" key="3">
    <source>
        <dbReference type="ARBA" id="ARBA00022525"/>
    </source>
</evidence>
<dbReference type="InterPro" id="IPR011050">
    <property type="entry name" value="Pectin_lyase_fold/virulence"/>
</dbReference>
<proteinExistence type="inferred from homology"/>
<accession>A0A8J3JR65</accession>
<evidence type="ECO:0000256" key="1">
    <source>
        <dbReference type="ARBA" id="ARBA00001913"/>
    </source>
</evidence>
<dbReference type="GO" id="GO:0016837">
    <property type="term" value="F:carbon-oxygen lyase activity, acting on polysaccharides"/>
    <property type="evidence" value="ECO:0007669"/>
    <property type="project" value="TreeGrafter"/>
</dbReference>
<evidence type="ECO:0000256" key="6">
    <source>
        <dbReference type="ARBA" id="ARBA00022837"/>
    </source>
</evidence>
<reference evidence="11 12" key="1">
    <citation type="submission" date="2021-01" db="EMBL/GenBank/DDBJ databases">
        <title>Whole genome shotgun sequence of Catellatospora chokoriensis NBRC 107358.</title>
        <authorList>
            <person name="Komaki H."/>
            <person name="Tamura T."/>
        </authorList>
    </citation>
    <scope>NUCLEOTIDE SEQUENCE [LARGE SCALE GENOMIC DNA]</scope>
    <source>
        <strain evidence="11 12">NBRC 107358</strain>
    </source>
</reference>
<feature type="signal peptide" evidence="10">
    <location>
        <begin position="1"/>
        <end position="29"/>
    </location>
</feature>
<comment type="cofactor">
    <cofactor evidence="1">
        <name>Ca(2+)</name>
        <dbReference type="ChEBI" id="CHEBI:29108"/>
    </cofactor>
</comment>
<dbReference type="SUPFAM" id="SSF49899">
    <property type="entry name" value="Concanavalin A-like lectins/glucanases"/>
    <property type="match status" value="1"/>
</dbReference>
<feature type="region of interest" description="Disordered" evidence="9">
    <location>
        <begin position="210"/>
        <end position="265"/>
    </location>
</feature>
<evidence type="ECO:0000256" key="4">
    <source>
        <dbReference type="ARBA" id="ARBA00022723"/>
    </source>
</evidence>
<dbReference type="Pfam" id="PF13385">
    <property type="entry name" value="Laminin_G_3"/>
    <property type="match status" value="1"/>
</dbReference>
<comment type="similarity">
    <text evidence="8">Belongs to the polysaccharide lyase 9 family.</text>
</comment>
<dbReference type="GO" id="GO:0046872">
    <property type="term" value="F:metal ion binding"/>
    <property type="evidence" value="ECO:0007669"/>
    <property type="project" value="UniProtKB-KW"/>
</dbReference>
<evidence type="ECO:0000256" key="8">
    <source>
        <dbReference type="ARBA" id="ARBA00038263"/>
    </source>
</evidence>